<dbReference type="Gene3D" id="2.40.50.140">
    <property type="entry name" value="Nucleic acid-binding proteins"/>
    <property type="match status" value="1"/>
</dbReference>
<name>A0A6J1Q8M6_9HYME</name>
<evidence type="ECO:0000313" key="2">
    <source>
        <dbReference type="RefSeq" id="XP_024877219.1"/>
    </source>
</evidence>
<evidence type="ECO:0000313" key="3">
    <source>
        <dbReference type="RefSeq" id="XP_024877220.1"/>
    </source>
</evidence>
<reference evidence="2 3" key="1">
    <citation type="submission" date="2025-04" db="UniProtKB">
        <authorList>
            <consortium name="RefSeq"/>
        </authorList>
    </citation>
    <scope>IDENTIFICATION</scope>
    <source>
        <tissue evidence="2 3">Whole body</tissue>
    </source>
</reference>
<accession>A0A6J1Q8M6</accession>
<dbReference type="Proteomes" id="UP000504618">
    <property type="component" value="Unplaced"/>
</dbReference>
<dbReference type="InterPro" id="IPR012340">
    <property type="entry name" value="NA-bd_OB-fold"/>
</dbReference>
<dbReference type="RefSeq" id="XP_024877219.1">
    <property type="nucleotide sequence ID" value="XM_025021451.1"/>
</dbReference>
<dbReference type="AlphaFoldDB" id="A0A6J1Q8M6"/>
<keyword evidence="1" id="KW-1185">Reference proteome</keyword>
<sequence length="320" mass="36449">MNKQNIDGKKYNTDDSFETEIDNLNKIIISTSKEVIDENESSNLTVVADKFSEFENLNGMDILTSNDEFDNIKLFDSTIEIVSFVDGIEAPRYVGDKQQYKIFKFFLNNGNGKRVQVITWNDEVDKVEPHIKLNYIVHLDGVQARPPKASQFNNGNVPYELQIRSNTIVSNLGKYKLLCSSDIEPENVQFSDVLTTSTRVIIDGYIKTNFAPVYNNKLNKSIGCGSLTDGEYKLEIHIMNFNEEIYRNLNLRKGDKIKIIGTIQTTVDPPCFIVQNIKDLSQIDGHMPLKTVIKVSRTLKKRSAENNLLQQHSNKKSKLD</sequence>
<evidence type="ECO:0000313" key="1">
    <source>
        <dbReference type="Proteomes" id="UP000504618"/>
    </source>
</evidence>
<dbReference type="OrthoDB" id="7648950at2759"/>
<gene>
    <name evidence="2 3" type="primary">LOC112458045</name>
</gene>
<protein>
    <submittedName>
        <fullName evidence="2 3">Uncharacterized protein LOC112458045 isoform X1</fullName>
    </submittedName>
</protein>
<dbReference type="SUPFAM" id="SSF50249">
    <property type="entry name" value="Nucleic acid-binding proteins"/>
    <property type="match status" value="1"/>
</dbReference>
<proteinExistence type="predicted"/>
<organism evidence="1 3">
    <name type="scientific">Temnothorax curvispinosus</name>
    <dbReference type="NCBI Taxonomy" id="300111"/>
    <lineage>
        <taxon>Eukaryota</taxon>
        <taxon>Metazoa</taxon>
        <taxon>Ecdysozoa</taxon>
        <taxon>Arthropoda</taxon>
        <taxon>Hexapoda</taxon>
        <taxon>Insecta</taxon>
        <taxon>Pterygota</taxon>
        <taxon>Neoptera</taxon>
        <taxon>Endopterygota</taxon>
        <taxon>Hymenoptera</taxon>
        <taxon>Apocrita</taxon>
        <taxon>Aculeata</taxon>
        <taxon>Formicoidea</taxon>
        <taxon>Formicidae</taxon>
        <taxon>Myrmicinae</taxon>
        <taxon>Temnothorax</taxon>
    </lineage>
</organism>
<dbReference type="RefSeq" id="XP_024877220.1">
    <property type="nucleotide sequence ID" value="XM_025021452.1"/>
</dbReference>
<dbReference type="GeneID" id="112458045"/>